<dbReference type="SUPFAM" id="SSF51316">
    <property type="entry name" value="Mss4-like"/>
    <property type="match status" value="1"/>
</dbReference>
<dbReference type="PROSITE" id="PS51891">
    <property type="entry name" value="CENP_V_GFA"/>
    <property type="match status" value="1"/>
</dbReference>
<comment type="caution">
    <text evidence="6">The sequence shown here is derived from an EMBL/GenBank/DDBJ whole genome shotgun (WGS) entry which is preliminary data.</text>
</comment>
<evidence type="ECO:0000313" key="6">
    <source>
        <dbReference type="EMBL" id="KAK5083145.1"/>
    </source>
</evidence>
<keyword evidence="4" id="KW-0456">Lyase</keyword>
<feature type="domain" description="CENP-V/GFA" evidence="5">
    <location>
        <begin position="1"/>
        <end position="105"/>
    </location>
</feature>
<organism evidence="6 7">
    <name type="scientific">Lithohypha guttulata</name>
    <dbReference type="NCBI Taxonomy" id="1690604"/>
    <lineage>
        <taxon>Eukaryota</taxon>
        <taxon>Fungi</taxon>
        <taxon>Dikarya</taxon>
        <taxon>Ascomycota</taxon>
        <taxon>Pezizomycotina</taxon>
        <taxon>Eurotiomycetes</taxon>
        <taxon>Chaetothyriomycetidae</taxon>
        <taxon>Chaetothyriales</taxon>
        <taxon>Trichomeriaceae</taxon>
        <taxon>Lithohypha</taxon>
    </lineage>
</organism>
<keyword evidence="2" id="KW-0479">Metal-binding</keyword>
<evidence type="ECO:0000313" key="7">
    <source>
        <dbReference type="Proteomes" id="UP001309876"/>
    </source>
</evidence>
<protein>
    <recommendedName>
        <fullName evidence="5">CENP-V/GFA domain-containing protein</fullName>
    </recommendedName>
</protein>
<dbReference type="GO" id="GO:0046872">
    <property type="term" value="F:metal ion binding"/>
    <property type="evidence" value="ECO:0007669"/>
    <property type="project" value="UniProtKB-KW"/>
</dbReference>
<sequence>MSTTGSCACGAIKYEYTGEPAVTGGPYTSNVVVPRTNFKVTSGTPKTWDAKGNSGKINKHFFCGTCGSGLYTELEVMPEMTCVKAGGLDGGAASLGGKVGVEFYTKDRVSYLQGIDGAKQEPVFG</sequence>
<dbReference type="InterPro" id="IPR006913">
    <property type="entry name" value="CENP-V/GFA"/>
</dbReference>
<evidence type="ECO:0000256" key="2">
    <source>
        <dbReference type="ARBA" id="ARBA00022723"/>
    </source>
</evidence>
<evidence type="ECO:0000256" key="3">
    <source>
        <dbReference type="ARBA" id="ARBA00022833"/>
    </source>
</evidence>
<gene>
    <name evidence="6" type="ORF">LTR05_007028</name>
</gene>
<dbReference type="EMBL" id="JAVRRJ010000007">
    <property type="protein sequence ID" value="KAK5083145.1"/>
    <property type="molecule type" value="Genomic_DNA"/>
</dbReference>
<evidence type="ECO:0000256" key="1">
    <source>
        <dbReference type="ARBA" id="ARBA00005495"/>
    </source>
</evidence>
<dbReference type="PANTHER" id="PTHR33337:SF30">
    <property type="entry name" value="DUF636 DOMAIN PROTEIN (AFU_ORTHOLOGUE AFUA_1G03180)"/>
    <property type="match status" value="1"/>
</dbReference>
<comment type="similarity">
    <text evidence="1">Belongs to the Gfa family.</text>
</comment>
<keyword evidence="3" id="KW-0862">Zinc</keyword>
<proteinExistence type="inferred from homology"/>
<evidence type="ECO:0000256" key="4">
    <source>
        <dbReference type="ARBA" id="ARBA00023239"/>
    </source>
</evidence>
<keyword evidence="7" id="KW-1185">Reference proteome</keyword>
<dbReference type="Gene3D" id="3.90.1590.10">
    <property type="entry name" value="glutathione-dependent formaldehyde- activating enzyme (gfa)"/>
    <property type="match status" value="1"/>
</dbReference>
<accession>A0AAN7SW95</accession>
<dbReference type="Proteomes" id="UP001309876">
    <property type="component" value="Unassembled WGS sequence"/>
</dbReference>
<dbReference type="Pfam" id="PF04828">
    <property type="entry name" value="GFA"/>
    <property type="match status" value="1"/>
</dbReference>
<reference evidence="6 7" key="1">
    <citation type="submission" date="2023-08" db="EMBL/GenBank/DDBJ databases">
        <title>Black Yeasts Isolated from many extreme environments.</title>
        <authorList>
            <person name="Coleine C."/>
            <person name="Stajich J.E."/>
            <person name="Selbmann L."/>
        </authorList>
    </citation>
    <scope>NUCLEOTIDE SEQUENCE [LARGE SCALE GENOMIC DNA]</scope>
    <source>
        <strain evidence="6 7">CCFEE 5910</strain>
    </source>
</reference>
<evidence type="ECO:0000259" key="5">
    <source>
        <dbReference type="PROSITE" id="PS51891"/>
    </source>
</evidence>
<dbReference type="GO" id="GO:0016846">
    <property type="term" value="F:carbon-sulfur lyase activity"/>
    <property type="evidence" value="ECO:0007669"/>
    <property type="project" value="InterPro"/>
</dbReference>
<dbReference type="PANTHER" id="PTHR33337">
    <property type="entry name" value="GFA DOMAIN-CONTAINING PROTEIN"/>
    <property type="match status" value="1"/>
</dbReference>
<dbReference type="InterPro" id="IPR011057">
    <property type="entry name" value="Mss4-like_sf"/>
</dbReference>
<name>A0AAN7SW95_9EURO</name>
<dbReference type="AlphaFoldDB" id="A0AAN7SW95"/>